<evidence type="ECO:0000313" key="3">
    <source>
        <dbReference type="Proteomes" id="UP000054248"/>
    </source>
</evidence>
<evidence type="ECO:0000259" key="1">
    <source>
        <dbReference type="Pfam" id="PF20153"/>
    </source>
</evidence>
<organism evidence="2 3">
    <name type="scientific">Tulasnella calospora MUT 4182</name>
    <dbReference type="NCBI Taxonomy" id="1051891"/>
    <lineage>
        <taxon>Eukaryota</taxon>
        <taxon>Fungi</taxon>
        <taxon>Dikarya</taxon>
        <taxon>Basidiomycota</taxon>
        <taxon>Agaricomycotina</taxon>
        <taxon>Agaricomycetes</taxon>
        <taxon>Cantharellales</taxon>
        <taxon>Tulasnellaceae</taxon>
        <taxon>Tulasnella</taxon>
    </lineage>
</organism>
<keyword evidence="3" id="KW-1185">Reference proteome</keyword>
<protein>
    <recommendedName>
        <fullName evidence="1">DUF6535 domain-containing protein</fullName>
    </recommendedName>
</protein>
<name>A0A0C3PU92_9AGAM</name>
<gene>
    <name evidence="2" type="ORF">M407DRAFT_246487</name>
</gene>
<reference evidence="3" key="2">
    <citation type="submission" date="2015-01" db="EMBL/GenBank/DDBJ databases">
        <title>Evolutionary Origins and Diversification of the Mycorrhizal Mutualists.</title>
        <authorList>
            <consortium name="DOE Joint Genome Institute"/>
            <consortium name="Mycorrhizal Genomics Consortium"/>
            <person name="Kohler A."/>
            <person name="Kuo A."/>
            <person name="Nagy L.G."/>
            <person name="Floudas D."/>
            <person name="Copeland A."/>
            <person name="Barry K.W."/>
            <person name="Cichocki N."/>
            <person name="Veneault-Fourrey C."/>
            <person name="LaButti K."/>
            <person name="Lindquist E.A."/>
            <person name="Lipzen A."/>
            <person name="Lundell T."/>
            <person name="Morin E."/>
            <person name="Murat C."/>
            <person name="Riley R."/>
            <person name="Ohm R."/>
            <person name="Sun H."/>
            <person name="Tunlid A."/>
            <person name="Henrissat B."/>
            <person name="Grigoriev I.V."/>
            <person name="Hibbett D.S."/>
            <person name="Martin F."/>
        </authorList>
    </citation>
    <scope>NUCLEOTIDE SEQUENCE [LARGE SCALE GENOMIC DNA]</scope>
    <source>
        <strain evidence="3">MUT 4182</strain>
    </source>
</reference>
<sequence length="186" mass="20945">MSTRFPEKLTTLPDIPKEFGDDGGHFYRYYDELADEIDEDLVRSLKAQLDGILIFAGLFAGVNSAFLALTLPQMTADPADDSNALLLQTAAQPYHCFAVARRGSHYPYNVDMCCIRSVVPIQTTVVAYSTTCDICDRRCCCLARNVCRRDDPFFHSSHHRLYTASDIQFEFARRSGMGGHPDRKHP</sequence>
<proteinExistence type="predicted"/>
<dbReference type="OrthoDB" id="3219854at2759"/>
<dbReference type="HOGENOM" id="CLU_1528838_0_0_1"/>
<evidence type="ECO:0000313" key="2">
    <source>
        <dbReference type="EMBL" id="KIO18415.1"/>
    </source>
</evidence>
<reference evidence="2 3" key="1">
    <citation type="submission" date="2014-04" db="EMBL/GenBank/DDBJ databases">
        <authorList>
            <consortium name="DOE Joint Genome Institute"/>
            <person name="Kuo A."/>
            <person name="Girlanda M."/>
            <person name="Perotto S."/>
            <person name="Kohler A."/>
            <person name="Nagy L.G."/>
            <person name="Floudas D."/>
            <person name="Copeland A."/>
            <person name="Barry K.W."/>
            <person name="Cichocki N."/>
            <person name="Veneault-Fourrey C."/>
            <person name="LaButti K."/>
            <person name="Lindquist E.A."/>
            <person name="Lipzen A."/>
            <person name="Lundell T."/>
            <person name="Morin E."/>
            <person name="Murat C."/>
            <person name="Sun H."/>
            <person name="Tunlid A."/>
            <person name="Henrissat B."/>
            <person name="Grigoriev I.V."/>
            <person name="Hibbett D.S."/>
            <person name="Martin F."/>
            <person name="Nordberg H.P."/>
            <person name="Cantor M.N."/>
            <person name="Hua S.X."/>
        </authorList>
    </citation>
    <scope>NUCLEOTIDE SEQUENCE [LARGE SCALE GENOMIC DNA]</scope>
    <source>
        <strain evidence="2 3">MUT 4182</strain>
    </source>
</reference>
<dbReference type="AlphaFoldDB" id="A0A0C3PU92"/>
<accession>A0A0C3PU92</accession>
<dbReference type="Pfam" id="PF20153">
    <property type="entry name" value="DUF6535"/>
    <property type="match status" value="1"/>
</dbReference>
<dbReference type="Proteomes" id="UP000054248">
    <property type="component" value="Unassembled WGS sequence"/>
</dbReference>
<dbReference type="EMBL" id="KN823288">
    <property type="protein sequence ID" value="KIO18415.1"/>
    <property type="molecule type" value="Genomic_DNA"/>
</dbReference>
<dbReference type="InterPro" id="IPR045338">
    <property type="entry name" value="DUF6535"/>
</dbReference>
<feature type="domain" description="DUF6535" evidence="1">
    <location>
        <begin position="29"/>
        <end position="92"/>
    </location>
</feature>